<evidence type="ECO:0000256" key="1">
    <source>
        <dbReference type="SAM" id="MobiDB-lite"/>
    </source>
</evidence>
<sequence length="516" mass="56500">MEEKDKKVEEEVRWLVQNKIHCVLSDAAFLGCLAANGACIPSVLITNFTFDSVYSFLSTSIQECTSSDSTLHATPSDVVPPGAPLPQDLIAPLVDQIHQGYRCADLLLLLPGKIPIPSFFTEPSLPSPNWVDPAVRAFYPSITQALSSLNSIPLLPCIPFPKAEKPLPRSARQTPLLVRTPGSTIYEASGREALLSSIGIPHHLRDPEKTKILVVSFGGQSFKKPRSRASSRTSTPSSVSPAPSKRASIAHELPGEPVGAHTQAVALDVLDRELKNLKIVERKQAGSGRLATPSHIHIPGAPPVYKPLPTPPPSEVRSPPVLRTIPSTPPGLSREHSKNPYFDGSLYDIKEEHIPRMLPDDSWTVVVCGVSPEWAKEDGGELPEGFYVAPRDVWMPDLMAVSDVLLGKLGYGAVSESVESCTPFVYVSRPLFIEEHGLRLFLSESGVGVELSRSSYEEGDWAAAVEEAWLKGKDAKARRRRLGEQETRRRIEEGNQMACQLLDWVEEWETASKLKA</sequence>
<feature type="region of interest" description="Disordered" evidence="1">
    <location>
        <begin position="222"/>
        <end position="247"/>
    </location>
</feature>
<dbReference type="InterPro" id="IPR053205">
    <property type="entry name" value="GHMP_kinase_L-arabinokinase"/>
</dbReference>
<dbReference type="PANTHER" id="PTHR38134:SF2">
    <property type="entry name" value="GALACTOKINASE"/>
    <property type="match status" value="1"/>
</dbReference>
<dbReference type="PANTHER" id="PTHR38134">
    <property type="entry name" value="SLR1395 PROTEIN"/>
    <property type="match status" value="1"/>
</dbReference>
<dbReference type="OrthoDB" id="1684102at2759"/>
<dbReference type="EMBL" id="ML213533">
    <property type="protein sequence ID" value="TFK46081.1"/>
    <property type="molecule type" value="Genomic_DNA"/>
</dbReference>
<dbReference type="STRING" id="5364.A0A5C3MX94"/>
<feature type="region of interest" description="Disordered" evidence="1">
    <location>
        <begin position="285"/>
        <end position="304"/>
    </location>
</feature>
<keyword evidence="3" id="KW-1185">Reference proteome</keyword>
<evidence type="ECO:0000313" key="3">
    <source>
        <dbReference type="Proteomes" id="UP000305948"/>
    </source>
</evidence>
<accession>A0A5C3MX94</accession>
<protein>
    <submittedName>
        <fullName evidence="2">Uncharacterized protein</fullName>
    </submittedName>
</protein>
<evidence type="ECO:0000313" key="2">
    <source>
        <dbReference type="EMBL" id="TFK46081.1"/>
    </source>
</evidence>
<dbReference type="AlphaFoldDB" id="A0A5C3MX94"/>
<dbReference type="Proteomes" id="UP000305948">
    <property type="component" value="Unassembled WGS sequence"/>
</dbReference>
<feature type="compositionally biased region" description="Low complexity" evidence="1">
    <location>
        <begin position="230"/>
        <end position="244"/>
    </location>
</feature>
<reference evidence="2 3" key="1">
    <citation type="journal article" date="2019" name="Nat. Ecol. Evol.">
        <title>Megaphylogeny resolves global patterns of mushroom evolution.</title>
        <authorList>
            <person name="Varga T."/>
            <person name="Krizsan K."/>
            <person name="Foldi C."/>
            <person name="Dima B."/>
            <person name="Sanchez-Garcia M."/>
            <person name="Sanchez-Ramirez S."/>
            <person name="Szollosi G.J."/>
            <person name="Szarkandi J.G."/>
            <person name="Papp V."/>
            <person name="Albert L."/>
            <person name="Andreopoulos W."/>
            <person name="Angelini C."/>
            <person name="Antonin V."/>
            <person name="Barry K.W."/>
            <person name="Bougher N.L."/>
            <person name="Buchanan P."/>
            <person name="Buyck B."/>
            <person name="Bense V."/>
            <person name="Catcheside P."/>
            <person name="Chovatia M."/>
            <person name="Cooper J."/>
            <person name="Damon W."/>
            <person name="Desjardin D."/>
            <person name="Finy P."/>
            <person name="Geml J."/>
            <person name="Haridas S."/>
            <person name="Hughes K."/>
            <person name="Justo A."/>
            <person name="Karasinski D."/>
            <person name="Kautmanova I."/>
            <person name="Kiss B."/>
            <person name="Kocsube S."/>
            <person name="Kotiranta H."/>
            <person name="LaButti K.M."/>
            <person name="Lechner B.E."/>
            <person name="Liimatainen K."/>
            <person name="Lipzen A."/>
            <person name="Lukacs Z."/>
            <person name="Mihaltcheva S."/>
            <person name="Morgado L.N."/>
            <person name="Niskanen T."/>
            <person name="Noordeloos M.E."/>
            <person name="Ohm R.A."/>
            <person name="Ortiz-Santana B."/>
            <person name="Ovrebo C."/>
            <person name="Racz N."/>
            <person name="Riley R."/>
            <person name="Savchenko A."/>
            <person name="Shiryaev A."/>
            <person name="Soop K."/>
            <person name="Spirin V."/>
            <person name="Szebenyi C."/>
            <person name="Tomsovsky M."/>
            <person name="Tulloss R.E."/>
            <person name="Uehling J."/>
            <person name="Grigoriev I.V."/>
            <person name="Vagvolgyi C."/>
            <person name="Papp T."/>
            <person name="Martin F.M."/>
            <person name="Miettinen O."/>
            <person name="Hibbett D.S."/>
            <person name="Nagy L.G."/>
        </authorList>
    </citation>
    <scope>NUCLEOTIDE SEQUENCE [LARGE SCALE GENOMIC DNA]</scope>
    <source>
        <strain evidence="2 3">OMC1185</strain>
    </source>
</reference>
<dbReference type="Gene3D" id="3.40.50.2000">
    <property type="entry name" value="Glycogen Phosphorylase B"/>
    <property type="match status" value="1"/>
</dbReference>
<gene>
    <name evidence="2" type="ORF">OE88DRAFT_1668231</name>
</gene>
<proteinExistence type="predicted"/>
<organism evidence="2 3">
    <name type="scientific">Heliocybe sulcata</name>
    <dbReference type="NCBI Taxonomy" id="5364"/>
    <lineage>
        <taxon>Eukaryota</taxon>
        <taxon>Fungi</taxon>
        <taxon>Dikarya</taxon>
        <taxon>Basidiomycota</taxon>
        <taxon>Agaricomycotina</taxon>
        <taxon>Agaricomycetes</taxon>
        <taxon>Gloeophyllales</taxon>
        <taxon>Gloeophyllaceae</taxon>
        <taxon>Heliocybe</taxon>
    </lineage>
</organism>
<name>A0A5C3MX94_9AGAM</name>